<sequence length="234" mass="26046">MGSPSALSTLWQVLPEGVLHFLGRKATHAVWERHLPLNPVAELQPNWQVLSEGASQDMGEWGLQSVTLQTEADESAWVGPWPEGLPGAKVNLAMANQFFGEPLIQDRTIALYQIQSPQDHGWVAQCLFDEHGRLESLTLVKMHDWLPLEEATAEGKGTADDVTVEPVLRAAAGSRAQRAGWYEATLPASHPMQKYFANSETRLVFRKETEVFPTLGVTPKTDEALVEWVWIRAE</sequence>
<protein>
    <submittedName>
        <fullName evidence="1">Uncharacterized protein</fullName>
    </submittedName>
</protein>
<dbReference type="AlphaFoldDB" id="A0A644Y3F5"/>
<organism evidence="1">
    <name type="scientific">bioreactor metagenome</name>
    <dbReference type="NCBI Taxonomy" id="1076179"/>
    <lineage>
        <taxon>unclassified sequences</taxon>
        <taxon>metagenomes</taxon>
        <taxon>ecological metagenomes</taxon>
    </lineage>
</organism>
<reference evidence="1" key="1">
    <citation type="submission" date="2019-08" db="EMBL/GenBank/DDBJ databases">
        <authorList>
            <person name="Kucharzyk K."/>
            <person name="Murdoch R.W."/>
            <person name="Higgins S."/>
            <person name="Loffler F."/>
        </authorList>
    </citation>
    <scope>NUCLEOTIDE SEQUENCE</scope>
</reference>
<evidence type="ECO:0000313" key="1">
    <source>
        <dbReference type="EMBL" id="MPM22451.1"/>
    </source>
</evidence>
<proteinExistence type="predicted"/>
<gene>
    <name evidence="1" type="ORF">SDC9_68906</name>
</gene>
<comment type="caution">
    <text evidence="1">The sequence shown here is derived from an EMBL/GenBank/DDBJ whole genome shotgun (WGS) entry which is preliminary data.</text>
</comment>
<name>A0A644Y3F5_9ZZZZ</name>
<dbReference type="EMBL" id="VSSQ01003813">
    <property type="protein sequence ID" value="MPM22451.1"/>
    <property type="molecule type" value="Genomic_DNA"/>
</dbReference>
<accession>A0A644Y3F5</accession>